<gene>
    <name evidence="1" type="ORF">SD28_07255</name>
</gene>
<protein>
    <recommendedName>
        <fullName evidence="3">ImpA N-terminal domain-containing protein</fullName>
    </recommendedName>
</protein>
<dbReference type="KEGG" id="fgu:SD28_07255"/>
<proteinExistence type="predicted"/>
<name>A0A0A8E748_9GAMM</name>
<keyword evidence="2" id="KW-1185">Reference proteome</keyword>
<organism evidence="1 2">
    <name type="scientific">Allofrancisella guangzhouensis</name>
    <dbReference type="NCBI Taxonomy" id="594679"/>
    <lineage>
        <taxon>Bacteria</taxon>
        <taxon>Pseudomonadati</taxon>
        <taxon>Pseudomonadota</taxon>
        <taxon>Gammaproteobacteria</taxon>
        <taxon>Thiotrichales</taxon>
        <taxon>Francisellaceae</taxon>
        <taxon>Allofrancisella</taxon>
    </lineage>
</organism>
<dbReference type="STRING" id="594679.SD28_07255"/>
<evidence type="ECO:0000313" key="2">
    <source>
        <dbReference type="Proteomes" id="UP000031104"/>
    </source>
</evidence>
<dbReference type="AlphaFoldDB" id="A0A0A8E748"/>
<reference evidence="1 2" key="1">
    <citation type="submission" date="2014-12" db="EMBL/GenBank/DDBJ databases">
        <title>Complete genome sequence of Francisella guanzhouensis strain 08HL01032 isolated from air-conditioning system in China.</title>
        <authorList>
            <person name="Svensson D."/>
            <person name="Ohrman C."/>
            <person name="Backman S."/>
            <person name="Karlsson E."/>
            <person name="Nilsson E."/>
            <person name="Bystrom M."/>
            <person name="Larkeryd A."/>
            <person name="Stenberg P."/>
            <person name="Scholtz H.C."/>
            <person name="Forsman M."/>
            <person name="Sjodin A."/>
        </authorList>
    </citation>
    <scope>NUCLEOTIDE SEQUENCE [LARGE SCALE GENOMIC DNA]</scope>
    <source>
        <strain evidence="1 2">08HL01032</strain>
    </source>
</reference>
<dbReference type="NCBIfam" id="NF041244">
    <property type="entry name" value="IglI_fam"/>
    <property type="match status" value="1"/>
</dbReference>
<dbReference type="EMBL" id="CP010427">
    <property type="protein sequence ID" value="AJC49427.1"/>
    <property type="molecule type" value="Genomic_DNA"/>
</dbReference>
<accession>A0A0A8E748</accession>
<evidence type="ECO:0000313" key="1">
    <source>
        <dbReference type="EMBL" id="AJC49427.1"/>
    </source>
</evidence>
<dbReference type="Proteomes" id="UP000031104">
    <property type="component" value="Chromosome"/>
</dbReference>
<dbReference type="HOGENOM" id="CLU_739169_0_0_6"/>
<sequence length="374" mass="43902">MIRKGLTMSILDLLSKANEVEEVAYIALPDEFEQAYICISEEDYTTAEDICINIINKGCLDAKIVCYLIFCKWFNCQNASEYSLILEELYQIYLFFTDLIDQKKIKPRYYKSATKWLYNMLCTHADFLKSKEAFLSKDKASIIAAIKVYIDQISKLELDEEEHFALLNKFLQKWQEIKTKQLNIDSNTNNISNFSNHGVQIETDNTQVQSNLAASQLVGLINTDLQNAVQGSYEWNKLLKEIEQFDNFIINNNFLPAAILQKKIQSKMENFDPLVYFPNFFNSYLNSKLKGFEKIEEMSTLQDHYLWNLLDNLYEVDKINFSKLDFEQYTNIMKKDNTSNGYPNDHYSRADSMDNVEHQYNHDMNQHDFDNDDF</sequence>
<evidence type="ECO:0008006" key="3">
    <source>
        <dbReference type="Google" id="ProtNLM"/>
    </source>
</evidence>